<dbReference type="Pfam" id="PF02458">
    <property type="entry name" value="Transferase"/>
    <property type="match status" value="1"/>
</dbReference>
<reference evidence="5" key="1">
    <citation type="journal article" date="2023" name="Proc. Natl. Acad. Sci. U.S.A.">
        <title>Genomic and structural basis for evolution of tropane alkaloid biosynthesis.</title>
        <authorList>
            <person name="Wanga Y.-J."/>
            <person name="Taina T."/>
            <person name="Yua J.-Y."/>
            <person name="Lia J."/>
            <person name="Xua B."/>
            <person name="Chenc J."/>
            <person name="D'Auriad J.C."/>
            <person name="Huanga J.-P."/>
            <person name="Huanga S.-X."/>
        </authorList>
    </citation>
    <scope>NUCLEOTIDE SEQUENCE [LARGE SCALE GENOMIC DNA]</scope>
    <source>
        <strain evidence="5">cv. KIB-2019</strain>
    </source>
</reference>
<dbReference type="PANTHER" id="PTHR31623">
    <property type="entry name" value="F21J9.9"/>
    <property type="match status" value="1"/>
</dbReference>
<dbReference type="InterPro" id="IPR023213">
    <property type="entry name" value="CAT-like_dom_sf"/>
</dbReference>
<protein>
    <submittedName>
        <fullName evidence="4">Uncharacterized protein</fullName>
    </submittedName>
</protein>
<dbReference type="Proteomes" id="UP001152561">
    <property type="component" value="Unassembled WGS sequence"/>
</dbReference>
<gene>
    <name evidence="4" type="ORF">K7X08_027030</name>
</gene>
<dbReference type="GO" id="GO:0016746">
    <property type="term" value="F:acyltransferase activity"/>
    <property type="evidence" value="ECO:0007669"/>
    <property type="project" value="UniProtKB-KW"/>
</dbReference>
<comment type="caution">
    <text evidence="4">The sequence shown here is derived from an EMBL/GenBank/DDBJ whole genome shotgun (WGS) entry which is preliminary data.</text>
</comment>
<evidence type="ECO:0000256" key="1">
    <source>
        <dbReference type="ARBA" id="ARBA00009861"/>
    </source>
</evidence>
<dbReference type="EMBL" id="JAJAGQ010000021">
    <property type="protein sequence ID" value="KAJ8531596.1"/>
    <property type="molecule type" value="Genomic_DNA"/>
</dbReference>
<organism evidence="4 5">
    <name type="scientific">Anisodus acutangulus</name>
    <dbReference type="NCBI Taxonomy" id="402998"/>
    <lineage>
        <taxon>Eukaryota</taxon>
        <taxon>Viridiplantae</taxon>
        <taxon>Streptophyta</taxon>
        <taxon>Embryophyta</taxon>
        <taxon>Tracheophyta</taxon>
        <taxon>Spermatophyta</taxon>
        <taxon>Magnoliopsida</taxon>
        <taxon>eudicotyledons</taxon>
        <taxon>Gunneridae</taxon>
        <taxon>Pentapetalae</taxon>
        <taxon>asterids</taxon>
        <taxon>lamiids</taxon>
        <taxon>Solanales</taxon>
        <taxon>Solanaceae</taxon>
        <taxon>Solanoideae</taxon>
        <taxon>Hyoscyameae</taxon>
        <taxon>Anisodus</taxon>
    </lineage>
</organism>
<accession>A0A9Q1QY05</accession>
<evidence type="ECO:0000256" key="3">
    <source>
        <dbReference type="ARBA" id="ARBA00023315"/>
    </source>
</evidence>
<dbReference type="AlphaFoldDB" id="A0A9Q1QY05"/>
<keyword evidence="5" id="KW-1185">Reference proteome</keyword>
<comment type="similarity">
    <text evidence="1">Belongs to the plant acyltransferase family.</text>
</comment>
<evidence type="ECO:0000313" key="5">
    <source>
        <dbReference type="Proteomes" id="UP001152561"/>
    </source>
</evidence>
<evidence type="ECO:0000313" key="4">
    <source>
        <dbReference type="EMBL" id="KAJ8531596.1"/>
    </source>
</evidence>
<keyword evidence="3" id="KW-0012">Acyltransferase</keyword>
<proteinExistence type="inferred from homology"/>
<evidence type="ECO:0000256" key="2">
    <source>
        <dbReference type="ARBA" id="ARBA00022679"/>
    </source>
</evidence>
<dbReference type="OrthoDB" id="1273947at2759"/>
<name>A0A9Q1QY05_9SOLA</name>
<dbReference type="Gene3D" id="3.30.559.10">
    <property type="entry name" value="Chloramphenicol acetyltransferase-like domain"/>
    <property type="match status" value="2"/>
</dbReference>
<sequence length="451" mass="50517">MDSIKVEILSTKLIKPSLPTPPHLQCYNISFFDQIANKEQVPLVLLYPHCNNSITDVEMDERLEHSFSKILTRVHPAAGRYADDECSVICLDQGVPYTKAKVNCKLDNFLEQVARNGHDLTVLLWPHDIKDVDETNLFAAPIFTVQITKFECGGLAVAISISHPVMDGFTTMSSIFEWANACRLGTPIEKINNFLSFNAGDIFPTRDLSRYFKPPIPQEGSKEDIFVSKRFVIKEAAILKLREKFANFIDSGALNFQPSRVEMISVLLWRALIHASEEVNGNLRPSLMGFPLNLRSKINLPQISKSVGNLVIDVPVIFVPGETQMELHHLVLLIRNAVTNIVALCAGASSPDEIVSHVANLYNGSFQAPEWGGNDDVDKFTCSSLCRFPMQDADFGWGKPSLMFFGLKDMNMFWLHDTVCRTGVGLQVDLDERLMPAFESDLDIKALVEHF</sequence>
<dbReference type="PANTHER" id="PTHR31623:SF104">
    <property type="entry name" value="ACETYL-COA-BENZYLALCOHOL ACETYLTRANSFERASE-LIKE"/>
    <property type="match status" value="1"/>
</dbReference>
<keyword evidence="2" id="KW-0808">Transferase</keyword>